<evidence type="ECO:0000256" key="1">
    <source>
        <dbReference type="ARBA" id="ARBA00004496"/>
    </source>
</evidence>
<sequence length="463" mass="51754">MSGKAAVWLNKSRRPRLEEGHPWIYANEISRTEGEPEPGQLVEVRDHRGQALGTGYWNPASQITVRLVAYGPLERMDEAFFRSRLSRALAHRRRFLGENESCRVVYGEADFLPGLVVDRFADVLVVQVLTLGMEVAREAWLAALIEVFEPKGVYERSDVGVRTLEGLEERTGILYGECPRHVEIVENGLRVQVDIEGGQKTGYFFDQRENRASIQPLMLGWGARSGIRLAEAPSSDGAVRLQPVNDKGSVVTFPYWDGATVLECFAHTGSFTLHACAYGAKKVTCLDISEHALQTARHNVEINGFSDRVEFVAADAFEYLRQQVAGREERQARANAKAAGVKVDTSKPLVSEGRTWDVIILDPPAFAKTKRAVEAACRGYKDINLHAMKLLNEGGYLVTASCSYHVRPELFLETIREAARDAGKMIRRIEWRGAGKDHPQLAGVEEGHYLKFGIFEVRSRKEL</sequence>
<dbReference type="InterPro" id="IPR036974">
    <property type="entry name" value="PUA_sf"/>
</dbReference>
<reference evidence="11" key="1">
    <citation type="journal article" date="2019" name="Int. J. Syst. Evol. Microbiol.">
        <title>The Global Catalogue of Microorganisms (GCM) 10K type strain sequencing project: providing services to taxonomists for standard genome sequencing and annotation.</title>
        <authorList>
            <consortium name="The Broad Institute Genomics Platform"/>
            <consortium name="The Broad Institute Genome Sequencing Center for Infectious Disease"/>
            <person name="Wu L."/>
            <person name="Ma J."/>
        </authorList>
    </citation>
    <scope>NUCLEOTIDE SEQUENCE [LARGE SCALE GENOMIC DNA]</scope>
    <source>
        <strain evidence="11">CCUG 49571</strain>
    </source>
</reference>
<dbReference type="SUPFAM" id="SSF53335">
    <property type="entry name" value="S-adenosyl-L-methionine-dependent methyltransferases"/>
    <property type="match status" value="1"/>
</dbReference>
<evidence type="ECO:0000256" key="8">
    <source>
        <dbReference type="ARBA" id="ARBA00038091"/>
    </source>
</evidence>
<comment type="subcellular location">
    <subcellularLocation>
        <location evidence="1">Cytoplasm</location>
    </subcellularLocation>
</comment>
<dbReference type="CDD" id="cd11572">
    <property type="entry name" value="RlmI_M_like"/>
    <property type="match status" value="1"/>
</dbReference>
<evidence type="ECO:0000256" key="4">
    <source>
        <dbReference type="ARBA" id="ARBA00022603"/>
    </source>
</evidence>
<dbReference type="PROSITE" id="PS50890">
    <property type="entry name" value="PUA"/>
    <property type="match status" value="1"/>
</dbReference>
<dbReference type="GO" id="GO:0032259">
    <property type="term" value="P:methylation"/>
    <property type="evidence" value="ECO:0007669"/>
    <property type="project" value="UniProtKB-KW"/>
</dbReference>
<dbReference type="EC" id="2.1.1.-" evidence="10"/>
<dbReference type="Gene3D" id="3.40.50.150">
    <property type="entry name" value="Vaccinia Virus protein VP39"/>
    <property type="match status" value="1"/>
</dbReference>
<dbReference type="Pfam" id="PF17785">
    <property type="entry name" value="PUA_3"/>
    <property type="match status" value="1"/>
</dbReference>
<dbReference type="Gene3D" id="3.30.750.80">
    <property type="entry name" value="RNA methyltransferase domain (HRMD) like"/>
    <property type="match status" value="1"/>
</dbReference>
<proteinExistence type="inferred from homology"/>
<evidence type="ECO:0000256" key="6">
    <source>
        <dbReference type="ARBA" id="ARBA00022691"/>
    </source>
</evidence>
<dbReference type="CDD" id="cd21153">
    <property type="entry name" value="PUA_RlmI"/>
    <property type="match status" value="1"/>
</dbReference>
<gene>
    <name evidence="10" type="ORF">ACFO3S_13870</name>
</gene>
<dbReference type="SMART" id="SM00359">
    <property type="entry name" value="PUA"/>
    <property type="match status" value="1"/>
</dbReference>
<dbReference type="RefSeq" id="WP_378096937.1">
    <property type="nucleotide sequence ID" value="NZ_JBHSEP010000009.1"/>
</dbReference>
<dbReference type="EMBL" id="JBHSEP010000009">
    <property type="protein sequence ID" value="MFC4599336.1"/>
    <property type="molecule type" value="Genomic_DNA"/>
</dbReference>
<evidence type="ECO:0000256" key="3">
    <source>
        <dbReference type="ARBA" id="ARBA00022552"/>
    </source>
</evidence>
<dbReference type="PANTHER" id="PTHR42873">
    <property type="entry name" value="RIBOSOMAL RNA LARGE SUBUNIT METHYLTRANSFERASE"/>
    <property type="match status" value="1"/>
</dbReference>
<dbReference type="Proteomes" id="UP001596028">
    <property type="component" value="Unassembled WGS sequence"/>
</dbReference>
<evidence type="ECO:0000313" key="10">
    <source>
        <dbReference type="EMBL" id="MFC4599336.1"/>
    </source>
</evidence>
<evidence type="ECO:0000259" key="9">
    <source>
        <dbReference type="SMART" id="SM00359"/>
    </source>
</evidence>
<dbReference type="InterPro" id="IPR041532">
    <property type="entry name" value="RlmI-like_PUA"/>
</dbReference>
<keyword evidence="3" id="KW-0698">rRNA processing</keyword>
<dbReference type="GO" id="GO:0008168">
    <property type="term" value="F:methyltransferase activity"/>
    <property type="evidence" value="ECO:0007669"/>
    <property type="project" value="UniProtKB-KW"/>
</dbReference>
<evidence type="ECO:0000256" key="7">
    <source>
        <dbReference type="ARBA" id="ARBA00022884"/>
    </source>
</evidence>
<keyword evidence="4 10" id="KW-0489">Methyltransferase</keyword>
<comment type="similarity">
    <text evidence="8">Belongs to the methyltransferase superfamily. RlmI family.</text>
</comment>
<name>A0ABV9FBJ2_9BACL</name>
<dbReference type="InterPro" id="IPR015947">
    <property type="entry name" value="PUA-like_sf"/>
</dbReference>
<keyword evidence="5 10" id="KW-0808">Transferase</keyword>
<evidence type="ECO:0000256" key="5">
    <source>
        <dbReference type="ARBA" id="ARBA00022679"/>
    </source>
</evidence>
<evidence type="ECO:0000256" key="2">
    <source>
        <dbReference type="ARBA" id="ARBA00022490"/>
    </source>
</evidence>
<dbReference type="InterPro" id="IPR029063">
    <property type="entry name" value="SAM-dependent_MTases_sf"/>
</dbReference>
<dbReference type="Pfam" id="PF13847">
    <property type="entry name" value="Methyltransf_31"/>
    <property type="match status" value="1"/>
</dbReference>
<dbReference type="CDD" id="cd02440">
    <property type="entry name" value="AdoMet_MTases"/>
    <property type="match status" value="1"/>
</dbReference>
<comment type="caution">
    <text evidence="10">The sequence shown here is derived from an EMBL/GenBank/DDBJ whole genome shotgun (WGS) entry which is preliminary data.</text>
</comment>
<protein>
    <submittedName>
        <fullName evidence="10">Class I SAM-dependent rRNA methyltransferase</fullName>
        <ecNumber evidence="10">2.1.1.-</ecNumber>
    </submittedName>
</protein>
<feature type="domain" description="PUA" evidence="9">
    <location>
        <begin position="5"/>
        <end position="90"/>
    </location>
</feature>
<dbReference type="Gene3D" id="2.30.130.10">
    <property type="entry name" value="PUA domain"/>
    <property type="match status" value="1"/>
</dbReference>
<dbReference type="SUPFAM" id="SSF88697">
    <property type="entry name" value="PUA domain-like"/>
    <property type="match status" value="1"/>
</dbReference>
<accession>A0ABV9FBJ2</accession>
<evidence type="ECO:0000313" key="11">
    <source>
        <dbReference type="Proteomes" id="UP001596028"/>
    </source>
</evidence>
<keyword evidence="7" id="KW-0694">RNA-binding</keyword>
<dbReference type="InterPro" id="IPR025714">
    <property type="entry name" value="Methyltranfer_dom"/>
</dbReference>
<dbReference type="InterPro" id="IPR002478">
    <property type="entry name" value="PUA"/>
</dbReference>
<keyword evidence="6" id="KW-0949">S-adenosyl-L-methionine</keyword>
<organism evidence="10 11">
    <name type="scientific">Cohnella hongkongensis</name>
    <dbReference type="NCBI Taxonomy" id="178337"/>
    <lineage>
        <taxon>Bacteria</taxon>
        <taxon>Bacillati</taxon>
        <taxon>Bacillota</taxon>
        <taxon>Bacilli</taxon>
        <taxon>Bacillales</taxon>
        <taxon>Paenibacillaceae</taxon>
        <taxon>Cohnella</taxon>
    </lineage>
</organism>
<dbReference type="PANTHER" id="PTHR42873:SF1">
    <property type="entry name" value="S-ADENOSYLMETHIONINE-DEPENDENT METHYLTRANSFERASE DOMAIN-CONTAINING PROTEIN"/>
    <property type="match status" value="1"/>
</dbReference>
<keyword evidence="11" id="KW-1185">Reference proteome</keyword>
<keyword evidence="2" id="KW-0963">Cytoplasm</keyword>